<accession>A0A151ME74</accession>
<dbReference type="Pfam" id="PF02060">
    <property type="entry name" value="ISK_Channel"/>
    <property type="match status" value="1"/>
</dbReference>
<evidence type="ECO:0000256" key="4">
    <source>
        <dbReference type="ARBA" id="ARBA00022989"/>
    </source>
</evidence>
<evidence type="ECO:0000256" key="5">
    <source>
        <dbReference type="ARBA" id="ARBA00023136"/>
    </source>
</evidence>
<evidence type="ECO:0000256" key="7">
    <source>
        <dbReference type="SAM" id="Phobius"/>
    </source>
</evidence>
<dbReference type="EMBL" id="AKHW03006231">
    <property type="protein sequence ID" value="KYO22803.1"/>
    <property type="molecule type" value="Genomic_DNA"/>
</dbReference>
<sequence>MGARGEFDPQFDGTPTQFLGFRNQNADLCMPVKFQFFKLLNAAVSLELVYHSKAKLLLGHNQVYNWNAKAPLTSGEHEHRSLPQPVSELTHNMHFHNHTEIISVLRSLLHIYVDHKKRHQFNNYTSPALKEQEEITASFFILIIIGFFGFLLFTMMISNIISSKRENYVDYVFSEKFNGQGKEEILPRKESQDMVVTICNKAALESEKHDNNNNIPETPSTDTSFQNV</sequence>
<evidence type="ECO:0000313" key="9">
    <source>
        <dbReference type="Proteomes" id="UP000050525"/>
    </source>
</evidence>
<keyword evidence="9" id="KW-1185">Reference proteome</keyword>
<gene>
    <name evidence="8" type="ORF">Y1Q_0003284</name>
</gene>
<dbReference type="GO" id="GO:0016020">
    <property type="term" value="C:membrane"/>
    <property type="evidence" value="ECO:0007669"/>
    <property type="project" value="UniProtKB-SubCell"/>
</dbReference>
<keyword evidence="5 7" id="KW-0472">Membrane</keyword>
<dbReference type="GO" id="GO:0005249">
    <property type="term" value="F:voltage-gated potassium channel activity"/>
    <property type="evidence" value="ECO:0007669"/>
    <property type="project" value="InterPro"/>
</dbReference>
<evidence type="ECO:0000256" key="6">
    <source>
        <dbReference type="SAM" id="MobiDB-lite"/>
    </source>
</evidence>
<keyword evidence="3 7" id="KW-0812">Transmembrane</keyword>
<feature type="transmembrane region" description="Helical" evidence="7">
    <location>
        <begin position="135"/>
        <end position="157"/>
    </location>
</feature>
<evidence type="ECO:0000313" key="8">
    <source>
        <dbReference type="EMBL" id="KYO22803.1"/>
    </source>
</evidence>
<comment type="caution">
    <text evidence="8">The sequence shown here is derived from an EMBL/GenBank/DDBJ whole genome shotgun (WGS) entry which is preliminary data.</text>
</comment>
<comment type="similarity">
    <text evidence="2">Belongs to the potassium channel KCNE family.</text>
</comment>
<feature type="region of interest" description="Disordered" evidence="6">
    <location>
        <begin position="207"/>
        <end position="228"/>
    </location>
</feature>
<keyword evidence="4 7" id="KW-1133">Transmembrane helix</keyword>
<name>A0A151ME74_ALLMI</name>
<dbReference type="AlphaFoldDB" id="A0A151ME74"/>
<dbReference type="Proteomes" id="UP000050525">
    <property type="component" value="Unassembled WGS sequence"/>
</dbReference>
<evidence type="ECO:0000256" key="1">
    <source>
        <dbReference type="ARBA" id="ARBA00004167"/>
    </source>
</evidence>
<protein>
    <submittedName>
        <fullName evidence="8">Uncharacterized protein</fullName>
    </submittedName>
</protein>
<reference evidence="8 9" key="1">
    <citation type="journal article" date="2012" name="Genome Biol.">
        <title>Sequencing three crocodilian genomes to illuminate the evolution of archosaurs and amniotes.</title>
        <authorList>
            <person name="St John J.A."/>
            <person name="Braun E.L."/>
            <person name="Isberg S.R."/>
            <person name="Miles L.G."/>
            <person name="Chong A.Y."/>
            <person name="Gongora J."/>
            <person name="Dalzell P."/>
            <person name="Moran C."/>
            <person name="Bed'hom B."/>
            <person name="Abzhanov A."/>
            <person name="Burgess S.C."/>
            <person name="Cooksey A.M."/>
            <person name="Castoe T.A."/>
            <person name="Crawford N.G."/>
            <person name="Densmore L.D."/>
            <person name="Drew J.C."/>
            <person name="Edwards S.V."/>
            <person name="Faircloth B.C."/>
            <person name="Fujita M.K."/>
            <person name="Greenwold M.J."/>
            <person name="Hoffmann F.G."/>
            <person name="Howard J.M."/>
            <person name="Iguchi T."/>
            <person name="Janes D.E."/>
            <person name="Khan S.Y."/>
            <person name="Kohno S."/>
            <person name="de Koning A.J."/>
            <person name="Lance S.L."/>
            <person name="McCarthy F.M."/>
            <person name="McCormack J.E."/>
            <person name="Merchant M.E."/>
            <person name="Peterson D.G."/>
            <person name="Pollock D.D."/>
            <person name="Pourmand N."/>
            <person name="Raney B.J."/>
            <person name="Roessler K.A."/>
            <person name="Sanford J.R."/>
            <person name="Sawyer R.H."/>
            <person name="Schmidt C.J."/>
            <person name="Triplett E.W."/>
            <person name="Tuberville T.D."/>
            <person name="Venegas-Anaya M."/>
            <person name="Howard J.T."/>
            <person name="Jarvis E.D."/>
            <person name="Guillette L.J.Jr."/>
            <person name="Glenn T.C."/>
            <person name="Green R.E."/>
            <person name="Ray D.A."/>
        </authorList>
    </citation>
    <scope>NUCLEOTIDE SEQUENCE [LARGE SCALE GENOMIC DNA]</scope>
    <source>
        <strain evidence="8">KSC_2009_1</strain>
    </source>
</reference>
<evidence type="ECO:0000256" key="3">
    <source>
        <dbReference type="ARBA" id="ARBA00022692"/>
    </source>
</evidence>
<feature type="compositionally biased region" description="Polar residues" evidence="6">
    <location>
        <begin position="212"/>
        <end position="228"/>
    </location>
</feature>
<proteinExistence type="inferred from homology"/>
<dbReference type="InterPro" id="IPR000369">
    <property type="entry name" value="K_chnl_KCNE"/>
</dbReference>
<comment type="subcellular location">
    <subcellularLocation>
        <location evidence="1">Membrane</location>
        <topology evidence="1">Single-pass membrane protein</topology>
    </subcellularLocation>
</comment>
<evidence type="ECO:0000256" key="2">
    <source>
        <dbReference type="ARBA" id="ARBA00005688"/>
    </source>
</evidence>
<organism evidence="8 9">
    <name type="scientific">Alligator mississippiensis</name>
    <name type="common">American alligator</name>
    <dbReference type="NCBI Taxonomy" id="8496"/>
    <lineage>
        <taxon>Eukaryota</taxon>
        <taxon>Metazoa</taxon>
        <taxon>Chordata</taxon>
        <taxon>Craniata</taxon>
        <taxon>Vertebrata</taxon>
        <taxon>Euteleostomi</taxon>
        <taxon>Archelosauria</taxon>
        <taxon>Archosauria</taxon>
        <taxon>Crocodylia</taxon>
        <taxon>Alligatoridae</taxon>
        <taxon>Alligatorinae</taxon>
        <taxon>Alligator</taxon>
    </lineage>
</organism>